<sequence>MADLWLHALNLDRAVEQGGVAQARVAQEDFEGVKPLMRQVWRGERWENLLTPICSQDRELIPARVLLGYLRGYFLYREVPENDQAFWPNFLKDLGIEGRQLPTPGEYDRLWEALQGHLETRPHLRTHQGGKRDFIGSLDAIFHFKALRLKALKDSFLTFYQTGELPVAAHPYERVFRRLREAMEVLLEEDDQAPDLCNEGAVLEFLEQSGIYLGEPNPVRLLFNRSGQALEDLYRKLKGEKSPSRSTGARFRHKQVRIECLKSSPGLEEIRPALSREPILEGWKVYGKVTLEDGRFKRFSWVPRLTPEGEPIPEELEVSFEEGEAIRFRLHHKAFAVRFSHSPWRFDEPLEVRPIGFDLVQHPLRFLLASKGEAKHSPEELASEVTEASIPEDEVVVEIRVDGRGDEWRRIAVLPVEVRPRLEHWASPKGVFVRTHPPGLEVRARVFFGERLVKEETLTTEPEGRLVAQAAQVPLRIEVCLFTETRSFTLAPVGWPERWWRQGLGLGGSLV</sequence>
<protein>
    <recommendedName>
        <fullName evidence="3">Transcription antiterminator BglG</fullName>
    </recommendedName>
</protein>
<reference evidence="1 2" key="1">
    <citation type="submission" date="2018-08" db="EMBL/GenBank/DDBJ databases">
        <title>Meiothermus luteus KCTC 52599 genome sequencing project.</title>
        <authorList>
            <person name="Da Costa M.S."/>
            <person name="Albuquerque L."/>
            <person name="Raposo P."/>
            <person name="Froufe H.J.C."/>
            <person name="Barroso C.S."/>
            <person name="Egas C."/>
        </authorList>
    </citation>
    <scope>NUCLEOTIDE SEQUENCE [LARGE SCALE GENOMIC DNA]</scope>
    <source>
        <strain evidence="1 2">KCTC 52599</strain>
    </source>
</reference>
<organism evidence="1 2">
    <name type="scientific">Meiothermus luteus</name>
    <dbReference type="NCBI Taxonomy" id="2026184"/>
    <lineage>
        <taxon>Bacteria</taxon>
        <taxon>Thermotogati</taxon>
        <taxon>Deinococcota</taxon>
        <taxon>Deinococci</taxon>
        <taxon>Thermales</taxon>
        <taxon>Thermaceae</taxon>
        <taxon>Meiothermus</taxon>
    </lineage>
</organism>
<dbReference type="RefSeq" id="WP_119359608.1">
    <property type="nucleotide sequence ID" value="NZ_QWKZ01000021.1"/>
</dbReference>
<evidence type="ECO:0000313" key="2">
    <source>
        <dbReference type="Proteomes" id="UP000265800"/>
    </source>
</evidence>
<dbReference type="EMBL" id="QWKZ01000021">
    <property type="protein sequence ID" value="RIH87510.1"/>
    <property type="molecule type" value="Genomic_DNA"/>
</dbReference>
<dbReference type="AlphaFoldDB" id="A0A399EVA0"/>
<accession>A0A399EVA0</accession>
<comment type="caution">
    <text evidence="1">The sequence shown here is derived from an EMBL/GenBank/DDBJ whole genome shotgun (WGS) entry which is preliminary data.</text>
</comment>
<gene>
    <name evidence="1" type="ORF">Mlute_00942</name>
</gene>
<evidence type="ECO:0008006" key="3">
    <source>
        <dbReference type="Google" id="ProtNLM"/>
    </source>
</evidence>
<evidence type="ECO:0000313" key="1">
    <source>
        <dbReference type="EMBL" id="RIH87510.1"/>
    </source>
</evidence>
<proteinExistence type="predicted"/>
<keyword evidence="2" id="KW-1185">Reference proteome</keyword>
<dbReference type="Proteomes" id="UP000265800">
    <property type="component" value="Unassembled WGS sequence"/>
</dbReference>
<dbReference type="OrthoDB" id="30243at2"/>
<name>A0A399EVA0_9DEIN</name>